<reference evidence="1" key="1">
    <citation type="submission" date="2018-10" db="EMBL/GenBank/DDBJ databases">
        <title>Effector identification in a new, highly contiguous assembly of the strawberry crown rot pathogen Phytophthora cactorum.</title>
        <authorList>
            <person name="Armitage A.D."/>
            <person name="Nellist C.F."/>
            <person name="Bates H."/>
            <person name="Vickerstaff R.J."/>
            <person name="Harrison R.J."/>
        </authorList>
    </citation>
    <scope>NUCLEOTIDE SEQUENCE</scope>
    <source>
        <strain evidence="1">P415</strain>
    </source>
</reference>
<gene>
    <name evidence="1" type="ORF">PC118_g18698</name>
</gene>
<dbReference type="AlphaFoldDB" id="A0A8T1FFC4"/>
<evidence type="ECO:0000313" key="2">
    <source>
        <dbReference type="Proteomes" id="UP000697107"/>
    </source>
</evidence>
<accession>A0A8T1FFC4</accession>
<protein>
    <submittedName>
        <fullName evidence="1">Uncharacterized protein</fullName>
    </submittedName>
</protein>
<dbReference type="EMBL" id="RCML01000947">
    <property type="protein sequence ID" value="KAG2967266.1"/>
    <property type="molecule type" value="Genomic_DNA"/>
</dbReference>
<sequence>MIATVLDRALWLANLNRVDALEARDTFRAMGPSTFATPAR</sequence>
<proteinExistence type="predicted"/>
<name>A0A8T1FFC4_9STRA</name>
<comment type="caution">
    <text evidence="1">The sequence shown here is derived from an EMBL/GenBank/DDBJ whole genome shotgun (WGS) entry which is preliminary data.</text>
</comment>
<dbReference type="Proteomes" id="UP000697107">
    <property type="component" value="Unassembled WGS sequence"/>
</dbReference>
<evidence type="ECO:0000313" key="1">
    <source>
        <dbReference type="EMBL" id="KAG2967266.1"/>
    </source>
</evidence>
<organism evidence="1 2">
    <name type="scientific">Phytophthora cactorum</name>
    <dbReference type="NCBI Taxonomy" id="29920"/>
    <lineage>
        <taxon>Eukaryota</taxon>
        <taxon>Sar</taxon>
        <taxon>Stramenopiles</taxon>
        <taxon>Oomycota</taxon>
        <taxon>Peronosporomycetes</taxon>
        <taxon>Peronosporales</taxon>
        <taxon>Peronosporaceae</taxon>
        <taxon>Phytophthora</taxon>
    </lineage>
</organism>